<dbReference type="Gene3D" id="3.30.70.920">
    <property type="match status" value="1"/>
</dbReference>
<reference evidence="5 6" key="1">
    <citation type="journal article" date="2014" name="Genome Announc.">
        <title>Draft Genome Sequence of Moraxella bovoculi Strain 237T (ATCC BAA-1259T) Isolated from a Calf with Infectious Bovine Keratoconjunctivitis.</title>
        <authorList>
            <person name="Calcutt M.J."/>
            <person name="Foecking M.F."/>
            <person name="Martin N.T."/>
            <person name="Mhlanga-Mutangadura T."/>
            <person name="Reilly T.J."/>
        </authorList>
    </citation>
    <scope>NUCLEOTIDE SEQUENCE [LARGE SCALE GENOMIC DNA]</scope>
    <source>
        <strain evidence="5 6">237</strain>
    </source>
</reference>
<comment type="caution">
    <text evidence="5">The sequence shown here is derived from an EMBL/GenBank/DDBJ whole genome shotgun (WGS) entry which is preliminary data.</text>
</comment>
<dbReference type="Gene3D" id="1.10.10.10">
    <property type="entry name" value="Winged helix-like DNA-binding domain superfamily/Winged helix DNA-binding domain"/>
    <property type="match status" value="1"/>
</dbReference>
<keyword evidence="6" id="KW-1185">Reference proteome</keyword>
<dbReference type="PANTHER" id="PTHR30154:SF34">
    <property type="entry name" value="TRANSCRIPTIONAL REGULATOR AZLB"/>
    <property type="match status" value="1"/>
</dbReference>
<dbReference type="InterPro" id="IPR019887">
    <property type="entry name" value="Tscrpt_reg_AsnC/Lrp_C"/>
</dbReference>
<organism evidence="5 6">
    <name type="scientific">Moraxella bovoculi 237</name>
    <dbReference type="NCBI Taxonomy" id="743974"/>
    <lineage>
        <taxon>Bacteria</taxon>
        <taxon>Pseudomonadati</taxon>
        <taxon>Pseudomonadota</taxon>
        <taxon>Gammaproteobacteria</taxon>
        <taxon>Moraxellales</taxon>
        <taxon>Moraxellaceae</taxon>
        <taxon>Moraxella</taxon>
    </lineage>
</organism>
<dbReference type="Pfam" id="PF01037">
    <property type="entry name" value="AsnC_trans_reg"/>
    <property type="match status" value="1"/>
</dbReference>
<evidence type="ECO:0000256" key="3">
    <source>
        <dbReference type="ARBA" id="ARBA00023163"/>
    </source>
</evidence>
<dbReference type="InterPro" id="IPR000485">
    <property type="entry name" value="AsnC-type_HTH_dom"/>
</dbReference>
<dbReference type="OrthoDB" id="8590699at2"/>
<dbReference type="SMART" id="SM00344">
    <property type="entry name" value="HTH_ASNC"/>
    <property type="match status" value="1"/>
</dbReference>
<dbReference type="SUPFAM" id="SSF54909">
    <property type="entry name" value="Dimeric alpha+beta barrel"/>
    <property type="match status" value="1"/>
</dbReference>
<dbReference type="GeneID" id="301974615"/>
<dbReference type="eggNOG" id="COG1522">
    <property type="taxonomic scope" value="Bacteria"/>
</dbReference>
<keyword evidence="3" id="KW-0804">Transcription</keyword>
<dbReference type="GO" id="GO:0005829">
    <property type="term" value="C:cytosol"/>
    <property type="evidence" value="ECO:0007669"/>
    <property type="project" value="TreeGrafter"/>
</dbReference>
<dbReference type="GO" id="GO:0043200">
    <property type="term" value="P:response to amino acid"/>
    <property type="evidence" value="ECO:0007669"/>
    <property type="project" value="TreeGrafter"/>
</dbReference>
<evidence type="ECO:0000256" key="2">
    <source>
        <dbReference type="ARBA" id="ARBA00023125"/>
    </source>
</evidence>
<dbReference type="InterPro" id="IPR011008">
    <property type="entry name" value="Dimeric_a/b-barrel"/>
</dbReference>
<dbReference type="PANTHER" id="PTHR30154">
    <property type="entry name" value="LEUCINE-RESPONSIVE REGULATORY PROTEIN"/>
    <property type="match status" value="1"/>
</dbReference>
<dbReference type="PROSITE" id="PS50956">
    <property type="entry name" value="HTH_ASNC_2"/>
    <property type="match status" value="1"/>
</dbReference>
<dbReference type="InterPro" id="IPR036390">
    <property type="entry name" value="WH_DNA-bd_sf"/>
</dbReference>
<dbReference type="AlphaFoldDB" id="A0A066UAR5"/>
<dbReference type="PRINTS" id="PR00033">
    <property type="entry name" value="HTHASNC"/>
</dbReference>
<dbReference type="EMBL" id="AOMT01000035">
    <property type="protein sequence ID" value="KDN24531.1"/>
    <property type="molecule type" value="Genomic_DNA"/>
</dbReference>
<gene>
    <name evidence="5" type="ORF">MBO_08796</name>
</gene>
<evidence type="ECO:0000313" key="5">
    <source>
        <dbReference type="EMBL" id="KDN24531.1"/>
    </source>
</evidence>
<dbReference type="InterPro" id="IPR019888">
    <property type="entry name" value="Tscrpt_reg_AsnC-like"/>
</dbReference>
<sequence length="155" mass="17510">MTHALDDTDKIILNLLQDDATLPLKSVAERAGISIATAQRRISTLIDQKIIAKQVAIIDPTKVGYTLTVLVMIKMATSSVSMQQRFERVMASEPQVMMCYEISGDYDFVLMVTSQNMQDYHAFTRRLLTSENNVNHFNSQFVMNFIKSGTKITLK</sequence>
<dbReference type="InterPro" id="IPR036388">
    <property type="entry name" value="WH-like_DNA-bd_sf"/>
</dbReference>
<dbReference type="SUPFAM" id="SSF46785">
    <property type="entry name" value="Winged helix' DNA-binding domain"/>
    <property type="match status" value="1"/>
</dbReference>
<feature type="domain" description="HTH asnC-type" evidence="4">
    <location>
        <begin position="5"/>
        <end position="66"/>
    </location>
</feature>
<accession>A0A066UAR5</accession>
<evidence type="ECO:0000259" key="4">
    <source>
        <dbReference type="PROSITE" id="PS50956"/>
    </source>
</evidence>
<dbReference type="Pfam" id="PF13412">
    <property type="entry name" value="HTH_24"/>
    <property type="match status" value="1"/>
</dbReference>
<keyword evidence="1" id="KW-0805">Transcription regulation</keyword>
<protein>
    <submittedName>
        <fullName evidence="5">Transcriptional regulator</fullName>
    </submittedName>
</protein>
<dbReference type="Proteomes" id="UP000035860">
    <property type="component" value="Unassembled WGS sequence"/>
</dbReference>
<dbReference type="GO" id="GO:0043565">
    <property type="term" value="F:sequence-specific DNA binding"/>
    <property type="evidence" value="ECO:0007669"/>
    <property type="project" value="InterPro"/>
</dbReference>
<keyword evidence="2" id="KW-0238">DNA-binding</keyword>
<proteinExistence type="predicted"/>
<evidence type="ECO:0000256" key="1">
    <source>
        <dbReference type="ARBA" id="ARBA00023015"/>
    </source>
</evidence>
<dbReference type="RefSeq" id="WP_036366792.1">
    <property type="nucleotide sequence ID" value="NZ_AOMT01000035.1"/>
</dbReference>
<evidence type="ECO:0000313" key="6">
    <source>
        <dbReference type="Proteomes" id="UP000035860"/>
    </source>
</evidence>
<name>A0A066UAR5_9GAMM</name>